<evidence type="ECO:0000256" key="4">
    <source>
        <dbReference type="PROSITE-ProRule" id="PRU00169"/>
    </source>
</evidence>
<dbReference type="Proteomes" id="UP000001660">
    <property type="component" value="Chromosome"/>
</dbReference>
<dbReference type="PRINTS" id="PR00038">
    <property type="entry name" value="HTHLUXR"/>
</dbReference>
<evidence type="ECO:0000313" key="9">
    <source>
        <dbReference type="Proteomes" id="UP000001660"/>
    </source>
</evidence>
<dbReference type="PROSITE" id="PS50110">
    <property type="entry name" value="RESPONSE_REGULATORY"/>
    <property type="match status" value="1"/>
</dbReference>
<accession>B3U4R4</accession>
<dbReference type="SUPFAM" id="SSF46894">
    <property type="entry name" value="C-terminal effector domain of the bipartite response regulators"/>
    <property type="match status" value="1"/>
</dbReference>
<evidence type="ECO:0000256" key="1">
    <source>
        <dbReference type="ARBA" id="ARBA00023015"/>
    </source>
</evidence>
<dbReference type="GO" id="GO:0003677">
    <property type="term" value="F:DNA binding"/>
    <property type="evidence" value="ECO:0007669"/>
    <property type="project" value="UniProtKB-KW"/>
</dbReference>
<dbReference type="PANTHER" id="PTHR43214:SF24">
    <property type="entry name" value="TRANSCRIPTIONAL REGULATORY PROTEIN NARL-RELATED"/>
    <property type="match status" value="1"/>
</dbReference>
<proteinExistence type="predicted"/>
<sequence length="249" mass="26937">MTHERGSGSALITIAIVSRNQLLRLGLQAVIAPHEHLRLIGEAANSLQAVSLVSQEQPHLLIIELEPGMDILGLVRKVKASLSTIRIIALHGIEDCRGGLEALSSGIDGLVLTTQPGAVLLAIIEYLCRRPANVARCLPCDTSALERTRSTGGFEDRIPVPPDWSEDLTKRERDIITLIGEGLSNKDIACRLSICSTTVRHHLTSIFGKLDVHSRQQLLIRAHKYGLVKLQANGTAARVHLVAGSEQSA</sequence>
<gene>
    <name evidence="8" type="ORF">NIDE1484</name>
</gene>
<dbReference type="OrthoDB" id="9808843at2"/>
<reference evidence="8 9" key="2">
    <citation type="journal article" date="2010" name="Proc. Natl. Acad. Sci. U.S.A.">
        <title>A Nitrospira metagenome illuminates the physiology and evolution of globally important nitrite-oxidizing bacteria.</title>
        <authorList>
            <person name="Lucker S."/>
            <person name="Wagner M."/>
            <person name="Maixner F."/>
            <person name="Pelletier E."/>
            <person name="Koch H."/>
            <person name="Vacherie B."/>
            <person name="Rattei T."/>
            <person name="Sinninghe Damste J."/>
            <person name="Spieck E."/>
            <person name="Le Paslier D."/>
            <person name="Daims H."/>
        </authorList>
    </citation>
    <scope>NUCLEOTIDE SEQUENCE [LARGE SCALE GENOMIC DNA]</scope>
</reference>
<protein>
    <submittedName>
        <fullName evidence="8">Putative Response regulator, LuxR family</fullName>
    </submittedName>
    <submittedName>
        <fullName evidence="7">Putative two component transcriptional regulator</fullName>
    </submittedName>
</protein>
<dbReference type="SUPFAM" id="SSF52172">
    <property type="entry name" value="CheY-like"/>
    <property type="match status" value="1"/>
</dbReference>
<evidence type="ECO:0000256" key="3">
    <source>
        <dbReference type="ARBA" id="ARBA00023163"/>
    </source>
</evidence>
<dbReference type="STRING" id="330214.NIDE1484"/>
<dbReference type="PANTHER" id="PTHR43214">
    <property type="entry name" value="TWO-COMPONENT RESPONSE REGULATOR"/>
    <property type="match status" value="1"/>
</dbReference>
<dbReference type="GO" id="GO:0000160">
    <property type="term" value="P:phosphorelay signal transduction system"/>
    <property type="evidence" value="ECO:0007669"/>
    <property type="project" value="InterPro"/>
</dbReference>
<dbReference type="Gene3D" id="3.40.50.2300">
    <property type="match status" value="1"/>
</dbReference>
<keyword evidence="3" id="KW-0804">Transcription</keyword>
<evidence type="ECO:0000259" key="5">
    <source>
        <dbReference type="PROSITE" id="PS50043"/>
    </source>
</evidence>
<keyword evidence="9" id="KW-1185">Reference proteome</keyword>
<dbReference type="SMART" id="SM00421">
    <property type="entry name" value="HTH_LUXR"/>
    <property type="match status" value="1"/>
</dbReference>
<reference evidence="7" key="1">
    <citation type="journal article" date="2008" name="Environ. Microbiol.">
        <title>Environmental genomics reveals a functional chlorite dismutase in the nitrite-oxidizing bacterium 'Candidatus Nitrospira defluvii'.</title>
        <authorList>
            <person name="Maixner F."/>
            <person name="Wagner M."/>
            <person name="Lucker S."/>
            <person name="Pelletier E."/>
            <person name="Schmitz-Esser S."/>
            <person name="Hace K."/>
            <person name="Spieck E."/>
            <person name="Konrat R."/>
            <person name="Le Paslier D."/>
            <person name="Daims H."/>
        </authorList>
    </citation>
    <scope>NUCLEOTIDE SEQUENCE</scope>
</reference>
<dbReference type="PROSITE" id="PS00622">
    <property type="entry name" value="HTH_LUXR_1"/>
    <property type="match status" value="1"/>
</dbReference>
<dbReference type="HOGENOM" id="CLU_000445_90_8_0"/>
<keyword evidence="1" id="KW-0805">Transcription regulation</keyword>
<organism evidence="7">
    <name type="scientific">Nitrospira defluvii</name>
    <dbReference type="NCBI Taxonomy" id="330214"/>
    <lineage>
        <taxon>Bacteria</taxon>
        <taxon>Pseudomonadati</taxon>
        <taxon>Nitrospirota</taxon>
        <taxon>Nitrospiria</taxon>
        <taxon>Nitrospirales</taxon>
        <taxon>Nitrospiraceae</taxon>
        <taxon>Nitrospira</taxon>
    </lineage>
</organism>
<comment type="caution">
    <text evidence="4">Lacks conserved residue(s) required for the propagation of feature annotation.</text>
</comment>
<dbReference type="eggNOG" id="COG2197">
    <property type="taxonomic scope" value="Bacteria"/>
</dbReference>
<dbReference type="GO" id="GO:0006355">
    <property type="term" value="P:regulation of DNA-templated transcription"/>
    <property type="evidence" value="ECO:0007669"/>
    <property type="project" value="InterPro"/>
</dbReference>
<evidence type="ECO:0000313" key="8">
    <source>
        <dbReference type="EMBL" id="CBK41226.1"/>
    </source>
</evidence>
<evidence type="ECO:0000259" key="6">
    <source>
        <dbReference type="PROSITE" id="PS50110"/>
    </source>
</evidence>
<evidence type="ECO:0000313" key="7">
    <source>
        <dbReference type="EMBL" id="ACE75631.1"/>
    </source>
</evidence>
<dbReference type="InterPro" id="IPR011006">
    <property type="entry name" value="CheY-like_superfamily"/>
</dbReference>
<feature type="domain" description="HTH luxR-type" evidence="5">
    <location>
        <begin position="161"/>
        <end position="226"/>
    </location>
</feature>
<keyword evidence="2" id="KW-0238">DNA-binding</keyword>
<dbReference type="Pfam" id="PF00196">
    <property type="entry name" value="GerE"/>
    <property type="match status" value="1"/>
</dbReference>
<dbReference type="InterPro" id="IPR000792">
    <property type="entry name" value="Tscrpt_reg_LuxR_C"/>
</dbReference>
<reference evidence="8" key="3">
    <citation type="submission" date="2010-03" db="EMBL/GenBank/DDBJ databases">
        <authorList>
            <person name="Genoscope - CEA"/>
        </authorList>
    </citation>
    <scope>NUCLEOTIDE SEQUENCE</scope>
</reference>
<dbReference type="PROSITE" id="PS50043">
    <property type="entry name" value="HTH_LUXR_2"/>
    <property type="match status" value="1"/>
</dbReference>
<name>B3U4R4_9BACT</name>
<evidence type="ECO:0000256" key="2">
    <source>
        <dbReference type="ARBA" id="ARBA00023125"/>
    </source>
</evidence>
<dbReference type="EMBL" id="EU559167">
    <property type="protein sequence ID" value="ACE75631.1"/>
    <property type="molecule type" value="Genomic_DNA"/>
</dbReference>
<dbReference type="InterPro" id="IPR016032">
    <property type="entry name" value="Sig_transdc_resp-reg_C-effctor"/>
</dbReference>
<dbReference type="CDD" id="cd06170">
    <property type="entry name" value="LuxR_C_like"/>
    <property type="match status" value="1"/>
</dbReference>
<feature type="domain" description="Response regulatory" evidence="6">
    <location>
        <begin position="13"/>
        <end position="128"/>
    </location>
</feature>
<dbReference type="AlphaFoldDB" id="B3U4R4"/>
<dbReference type="EMBL" id="FP929003">
    <property type="protein sequence ID" value="CBK41226.1"/>
    <property type="molecule type" value="Genomic_DNA"/>
</dbReference>
<dbReference type="InterPro" id="IPR001789">
    <property type="entry name" value="Sig_transdc_resp-reg_receiver"/>
</dbReference>
<dbReference type="InterPro" id="IPR039420">
    <property type="entry name" value="WalR-like"/>
</dbReference>
<dbReference type="KEGG" id="nde:NIDE1484"/>